<evidence type="ECO:0000313" key="3">
    <source>
        <dbReference type="Proteomes" id="UP000597762"/>
    </source>
</evidence>
<sequence length="160" mass="17985">MMVTSLESCQQGPPFSSYLRGPRTMKPIRSQTVDLGDENLSSYYDDSDREDDGGRRCSNPCLFPDGNNGYRPPTASNSCEALKHAVSALTRLDDFICEKLGSGFFSEVYKYKKKKRKRVPSDLCQCRCDVQFFIACVGPFLSGHRQVLFCAESRRGDVLN</sequence>
<dbReference type="Proteomes" id="UP000597762">
    <property type="component" value="Unassembled WGS sequence"/>
</dbReference>
<name>A0A812BDA6_ACAPH</name>
<feature type="region of interest" description="Disordered" evidence="1">
    <location>
        <begin position="1"/>
        <end position="23"/>
    </location>
</feature>
<evidence type="ECO:0000256" key="1">
    <source>
        <dbReference type="SAM" id="MobiDB-lite"/>
    </source>
</evidence>
<keyword evidence="3" id="KW-1185">Reference proteome</keyword>
<proteinExistence type="predicted"/>
<gene>
    <name evidence="2" type="ORF">SPHA_14567</name>
</gene>
<dbReference type="OrthoDB" id="20134at2759"/>
<protein>
    <submittedName>
        <fullName evidence="2">Uncharacterized protein</fullName>
    </submittedName>
</protein>
<comment type="caution">
    <text evidence="2">The sequence shown here is derived from an EMBL/GenBank/DDBJ whole genome shotgun (WGS) entry which is preliminary data.</text>
</comment>
<reference evidence="2" key="1">
    <citation type="submission" date="2021-01" db="EMBL/GenBank/DDBJ databases">
        <authorList>
            <person name="Li R."/>
            <person name="Bekaert M."/>
        </authorList>
    </citation>
    <scope>NUCLEOTIDE SEQUENCE</scope>
    <source>
        <strain evidence="2">Farmed</strain>
    </source>
</reference>
<accession>A0A812BDA6</accession>
<organism evidence="2 3">
    <name type="scientific">Acanthosepion pharaonis</name>
    <name type="common">Pharaoh cuttlefish</name>
    <name type="synonym">Sepia pharaonis</name>
    <dbReference type="NCBI Taxonomy" id="158019"/>
    <lineage>
        <taxon>Eukaryota</taxon>
        <taxon>Metazoa</taxon>
        <taxon>Spiralia</taxon>
        <taxon>Lophotrochozoa</taxon>
        <taxon>Mollusca</taxon>
        <taxon>Cephalopoda</taxon>
        <taxon>Coleoidea</taxon>
        <taxon>Decapodiformes</taxon>
        <taxon>Sepiida</taxon>
        <taxon>Sepiina</taxon>
        <taxon>Sepiidae</taxon>
        <taxon>Acanthosepion</taxon>
    </lineage>
</organism>
<evidence type="ECO:0000313" key="2">
    <source>
        <dbReference type="EMBL" id="CAE1177315.1"/>
    </source>
</evidence>
<dbReference type="EMBL" id="CAHIKZ030000498">
    <property type="protein sequence ID" value="CAE1177315.1"/>
    <property type="molecule type" value="Genomic_DNA"/>
</dbReference>
<feature type="compositionally biased region" description="Polar residues" evidence="1">
    <location>
        <begin position="1"/>
        <end position="14"/>
    </location>
</feature>
<dbReference type="AlphaFoldDB" id="A0A812BDA6"/>